<reference evidence="2 3" key="1">
    <citation type="submission" date="2016-10" db="EMBL/GenBank/DDBJ databases">
        <authorList>
            <person name="de Groot N.N."/>
        </authorList>
    </citation>
    <scope>NUCLEOTIDE SEQUENCE [LARGE SCALE GENOMIC DNA]</scope>
    <source>
        <strain evidence="2 3">CGMCC 1.9156</strain>
    </source>
</reference>
<evidence type="ECO:0000256" key="1">
    <source>
        <dbReference type="ARBA" id="ARBA00008769"/>
    </source>
</evidence>
<name>A0A1I2BJC6_9BACT</name>
<dbReference type="Proteomes" id="UP000198964">
    <property type="component" value="Unassembled WGS sequence"/>
</dbReference>
<dbReference type="AlphaFoldDB" id="A0A1I2BJC6"/>
<evidence type="ECO:0000313" key="3">
    <source>
        <dbReference type="Proteomes" id="UP000198964"/>
    </source>
</evidence>
<protein>
    <submittedName>
        <fullName evidence="2">Carbohydrate-selective porin OprB</fullName>
    </submittedName>
</protein>
<comment type="similarity">
    <text evidence="1">Belongs to the OprB family.</text>
</comment>
<dbReference type="InterPro" id="IPR038673">
    <property type="entry name" value="OprB_sf"/>
</dbReference>
<gene>
    <name evidence="2" type="ORF">SAMN05216283_101432</name>
</gene>
<keyword evidence="3" id="KW-1185">Reference proteome</keyword>
<sequence>MLFKQKELRMRLIFTWLILFSIPVFVQARTESDYLLSDRDTTLVDQFFGLFETQEGADIPEAQRSKRKQVDELLNALTQRDGQLQFNGVATASLQTELVHKPNYQGVGSFDIFAFTSFGKHTILFFDLEAVGGDGPDQIIPNLSGLNADAGSTQSDEGIDHLVVLEAWAEFRALKDLLTVNVGKIDVTNYFDNNLHANDETSQFLSGAFVNSAALPAPINAPGIRLRTSFVNRFYLQFALSSLDNSGDDLMRNHFKIAETGFMLFPNTDWEANFRIYGFEHPAAGHSRGFGLSVDELVAGRFTVFGRYAKNEKKLAEWFGVEQAWSFGLGFKQLFLNREFNVGLAYGQTDPQALDAPEKLAELYISNQFNQWVYLSPHLQWLDPATANQKEHVLVGLRINFSY</sequence>
<evidence type="ECO:0000313" key="2">
    <source>
        <dbReference type="EMBL" id="SFE56291.1"/>
    </source>
</evidence>
<proteinExistence type="inferred from homology"/>
<accession>A0A1I2BJC6</accession>
<dbReference type="EMBL" id="FONW01000001">
    <property type="protein sequence ID" value="SFE56291.1"/>
    <property type="molecule type" value="Genomic_DNA"/>
</dbReference>
<dbReference type="Gene3D" id="2.40.160.180">
    <property type="entry name" value="Carbohydrate-selective porin OprB"/>
    <property type="match status" value="1"/>
</dbReference>
<organism evidence="2 3">
    <name type="scientific">Sunxiuqinia elliptica</name>
    <dbReference type="NCBI Taxonomy" id="655355"/>
    <lineage>
        <taxon>Bacteria</taxon>
        <taxon>Pseudomonadati</taxon>
        <taxon>Bacteroidota</taxon>
        <taxon>Bacteroidia</taxon>
        <taxon>Marinilabiliales</taxon>
        <taxon>Prolixibacteraceae</taxon>
        <taxon>Sunxiuqinia</taxon>
    </lineage>
</organism>